<feature type="domain" description="Superoxide dismutase copper/zinc binding" evidence="7">
    <location>
        <begin position="132"/>
        <end position="189"/>
    </location>
</feature>
<dbReference type="CDD" id="cd00305">
    <property type="entry name" value="Cu-Zn_Superoxide_Dismutase"/>
    <property type="match status" value="1"/>
</dbReference>
<evidence type="ECO:0000313" key="8">
    <source>
        <dbReference type="Proteomes" id="UP000694886"/>
    </source>
</evidence>
<dbReference type="PANTHER" id="PTHR10003">
    <property type="entry name" value="SUPEROXIDE DISMUTASE CU-ZN -RELATED"/>
    <property type="match status" value="1"/>
</dbReference>
<feature type="domain" description="Superoxide dismutase copper/zinc binding" evidence="7">
    <location>
        <begin position="21"/>
        <end position="103"/>
    </location>
</feature>
<dbReference type="PROSITE" id="PS00087">
    <property type="entry name" value="SOD_CU_ZN_1"/>
    <property type="match status" value="1"/>
</dbReference>
<evidence type="ECO:0000256" key="4">
    <source>
        <dbReference type="ARBA" id="ARBA00023008"/>
    </source>
</evidence>
<reference evidence="8" key="1">
    <citation type="journal article" date="1997" name="Nucleic Acids Res.">
        <title>tRNAscan-SE: a program for improved detection of transfer RNA genes in genomic sequence.</title>
        <authorList>
            <person name="Lowe T.M."/>
            <person name="Eddy S.R."/>
        </authorList>
    </citation>
    <scope>NUCLEOTIDE SEQUENCE [LARGE SCALE GENOMIC DNA]</scope>
    <source>
        <strain evidence="8">r\B97-61/B2</strain>
    </source>
</reference>
<dbReference type="Pfam" id="PF00080">
    <property type="entry name" value="Sod_Cu"/>
    <property type="match status" value="2"/>
</dbReference>
<dbReference type="AlphaFoldDB" id="A0AB32WEM8"/>
<evidence type="ECO:0000256" key="2">
    <source>
        <dbReference type="ARBA" id="ARBA00022833"/>
    </source>
</evidence>
<protein>
    <recommendedName>
        <fullName evidence="6">Superoxide dismutase [Cu-Zn]</fullName>
        <ecNumber evidence="6">1.15.1.1</ecNumber>
    </recommendedName>
</protein>
<dbReference type="GO" id="GO:0004784">
    <property type="term" value="F:superoxide dismutase activity"/>
    <property type="evidence" value="ECO:0007669"/>
    <property type="project" value="UniProtKB-EC"/>
</dbReference>
<evidence type="ECO:0000256" key="6">
    <source>
        <dbReference type="RuleBase" id="RU000393"/>
    </source>
</evidence>
<evidence type="ECO:0000259" key="7">
    <source>
        <dbReference type="Pfam" id="PF00080"/>
    </source>
</evidence>
<keyword evidence="2 6" id="KW-0862">Zinc</keyword>
<keyword evidence="3" id="KW-0049">Antioxidant</keyword>
<dbReference type="Gramene" id="Tc05v2_t020780.1">
    <property type="protein sequence ID" value="Tc05v2_p020780.1"/>
    <property type="gene ID" value="Tc05v2_g020780"/>
</dbReference>
<proteinExistence type="inferred from homology"/>
<gene>
    <name evidence="9" type="primary">LOC18599857</name>
</gene>
<evidence type="ECO:0000256" key="3">
    <source>
        <dbReference type="ARBA" id="ARBA00022862"/>
    </source>
</evidence>
<keyword evidence="6" id="KW-0479">Metal-binding</keyword>
<organism evidence="8 9">
    <name type="scientific">Theobroma cacao</name>
    <name type="common">Cacao</name>
    <name type="synonym">Cocoa</name>
    <dbReference type="NCBI Taxonomy" id="3641"/>
    <lineage>
        <taxon>Eukaryota</taxon>
        <taxon>Viridiplantae</taxon>
        <taxon>Streptophyta</taxon>
        <taxon>Embryophyta</taxon>
        <taxon>Tracheophyta</taxon>
        <taxon>Spermatophyta</taxon>
        <taxon>Magnoliopsida</taxon>
        <taxon>eudicotyledons</taxon>
        <taxon>Gunneridae</taxon>
        <taxon>Pentapetalae</taxon>
        <taxon>rosids</taxon>
        <taxon>malvids</taxon>
        <taxon>Malvales</taxon>
        <taxon>Malvaceae</taxon>
        <taxon>Byttnerioideae</taxon>
        <taxon>Theobroma</taxon>
    </lineage>
</organism>
<keyword evidence="4 6" id="KW-0186">Copper</keyword>
<comment type="cofactor">
    <cofactor evidence="6">
        <name>Zn(2+)</name>
        <dbReference type="ChEBI" id="CHEBI:29105"/>
    </cofactor>
    <text evidence="6">Binds 1 zinc ion per subunit.</text>
</comment>
<comment type="function">
    <text evidence="6">Destroys radicals which are normally produced within the cells and which are toxic to biological systems.</text>
</comment>
<comment type="cofactor">
    <cofactor evidence="6">
        <name>Cu cation</name>
        <dbReference type="ChEBI" id="CHEBI:23378"/>
    </cofactor>
    <text evidence="6">Binds 1 copper ion per subunit.</text>
</comment>
<dbReference type="GO" id="GO:0005507">
    <property type="term" value="F:copper ion binding"/>
    <property type="evidence" value="ECO:0007669"/>
    <property type="project" value="InterPro"/>
</dbReference>
<reference evidence="9" key="2">
    <citation type="submission" date="2025-08" db="UniProtKB">
        <authorList>
            <consortium name="RefSeq"/>
        </authorList>
    </citation>
    <scope>IDENTIFICATION</scope>
</reference>
<evidence type="ECO:0000256" key="5">
    <source>
        <dbReference type="ARBA" id="ARBA00049204"/>
    </source>
</evidence>
<evidence type="ECO:0000256" key="1">
    <source>
        <dbReference type="ARBA" id="ARBA00010457"/>
    </source>
</evidence>
<name>A0AB32WEM8_THECC</name>
<keyword evidence="6" id="KW-0560">Oxidoreductase</keyword>
<comment type="catalytic activity">
    <reaction evidence="5 6">
        <text>2 superoxide + 2 H(+) = H2O2 + O2</text>
        <dbReference type="Rhea" id="RHEA:20696"/>
        <dbReference type="ChEBI" id="CHEBI:15378"/>
        <dbReference type="ChEBI" id="CHEBI:15379"/>
        <dbReference type="ChEBI" id="CHEBI:16240"/>
        <dbReference type="ChEBI" id="CHEBI:18421"/>
        <dbReference type="EC" id="1.15.1.1"/>
    </reaction>
</comment>
<dbReference type="Proteomes" id="UP000694886">
    <property type="component" value="Chromosome 5"/>
</dbReference>
<dbReference type="SUPFAM" id="SSF49329">
    <property type="entry name" value="Cu,Zn superoxide dismutase-like"/>
    <property type="match status" value="1"/>
</dbReference>
<accession>A0AB32WEM8</accession>
<sequence length="195" mass="20620">MEGGSKGTLKAVALIVGDNNVRGSLHFSQFPNGITHVKGKITGLSPGLHGFHIHALGDTTNGCNSTGPHFNPFKKDHGAPSDGERHAGDLGNIIAGLDGMCNFCHLYDYTLDKLLFVNDFWFLRLQFNVFIAGVAEVSIKDWQIPLSGPHSILGRAVVVHADPDDLGRGGHELSKTTGNAGARVGCGIIGLQSSV</sequence>
<dbReference type="PRINTS" id="PR00068">
    <property type="entry name" value="CUZNDISMTASE"/>
</dbReference>
<evidence type="ECO:0000313" key="9">
    <source>
        <dbReference type="RefSeq" id="XP_017977335.1"/>
    </source>
</evidence>
<dbReference type="InterPro" id="IPR024134">
    <property type="entry name" value="SOD_Cu/Zn_/chaperone"/>
</dbReference>
<dbReference type="InterPro" id="IPR018152">
    <property type="entry name" value="SOD_Cu/Zn_BS"/>
</dbReference>
<dbReference type="PROSITE" id="PS00332">
    <property type="entry name" value="SOD_CU_ZN_2"/>
    <property type="match status" value="1"/>
</dbReference>
<dbReference type="Gene3D" id="2.60.40.200">
    <property type="entry name" value="Superoxide dismutase, copper/zinc binding domain"/>
    <property type="match status" value="1"/>
</dbReference>
<dbReference type="GeneID" id="18599857"/>
<dbReference type="InterPro" id="IPR036423">
    <property type="entry name" value="SOD-like_Cu/Zn_dom_sf"/>
</dbReference>
<dbReference type="RefSeq" id="XP_017977335.1">
    <property type="nucleotide sequence ID" value="XM_018121846.1"/>
</dbReference>
<comment type="similarity">
    <text evidence="1 6">Belongs to the Cu-Zn superoxide dismutase family.</text>
</comment>
<dbReference type="EC" id="1.15.1.1" evidence="6"/>
<dbReference type="InterPro" id="IPR001424">
    <property type="entry name" value="SOD_Cu_Zn_dom"/>
</dbReference>